<evidence type="ECO:0008006" key="4">
    <source>
        <dbReference type="Google" id="ProtNLM"/>
    </source>
</evidence>
<reference evidence="3" key="1">
    <citation type="journal article" date="2019" name="Int. J. Syst. Evol. Microbiol.">
        <title>The Global Catalogue of Microorganisms (GCM) 10K type strain sequencing project: providing services to taxonomists for standard genome sequencing and annotation.</title>
        <authorList>
            <consortium name="The Broad Institute Genomics Platform"/>
            <consortium name="The Broad Institute Genome Sequencing Center for Infectious Disease"/>
            <person name="Wu L."/>
            <person name="Ma J."/>
        </authorList>
    </citation>
    <scope>NUCLEOTIDE SEQUENCE [LARGE SCALE GENOMIC DNA]</scope>
    <source>
        <strain evidence="3">CGMCC 4.7020</strain>
    </source>
</reference>
<proteinExistence type="predicted"/>
<accession>A0ABW3X6V9</accession>
<evidence type="ECO:0000313" key="2">
    <source>
        <dbReference type="EMBL" id="MFD1304691.1"/>
    </source>
</evidence>
<dbReference type="RefSeq" id="WP_381327767.1">
    <property type="nucleotide sequence ID" value="NZ_JBHTMM010000002.1"/>
</dbReference>
<organism evidence="2 3">
    <name type="scientific">Streptomyces kaempferi</name>
    <dbReference type="NCBI Taxonomy" id="333725"/>
    <lineage>
        <taxon>Bacteria</taxon>
        <taxon>Bacillati</taxon>
        <taxon>Actinomycetota</taxon>
        <taxon>Actinomycetes</taxon>
        <taxon>Kitasatosporales</taxon>
        <taxon>Streptomycetaceae</taxon>
        <taxon>Streptomyces</taxon>
    </lineage>
</organism>
<name>A0ABW3X6V9_9ACTN</name>
<gene>
    <name evidence="2" type="ORF">ACFQ5X_02395</name>
</gene>
<evidence type="ECO:0000313" key="3">
    <source>
        <dbReference type="Proteomes" id="UP001597058"/>
    </source>
</evidence>
<protein>
    <recommendedName>
        <fullName evidence="4">Secreted protein</fullName>
    </recommendedName>
</protein>
<comment type="caution">
    <text evidence="2">The sequence shown here is derived from an EMBL/GenBank/DDBJ whole genome shotgun (WGS) entry which is preliminary data.</text>
</comment>
<dbReference type="Proteomes" id="UP001597058">
    <property type="component" value="Unassembled WGS sequence"/>
</dbReference>
<feature type="region of interest" description="Disordered" evidence="1">
    <location>
        <begin position="46"/>
        <end position="79"/>
    </location>
</feature>
<dbReference type="EMBL" id="JBHTMM010000002">
    <property type="protein sequence ID" value="MFD1304691.1"/>
    <property type="molecule type" value="Genomic_DNA"/>
</dbReference>
<keyword evidence="3" id="KW-1185">Reference proteome</keyword>
<evidence type="ECO:0000256" key="1">
    <source>
        <dbReference type="SAM" id="MobiDB-lite"/>
    </source>
</evidence>
<sequence length="79" mass="8888">MVPVVERVQPPPVSALWLMAAGRKCLRTSHVGRLMVEAARLRTVSETDRTVQAAWDSDEDHDDEARDPMDVRIPVPRTP</sequence>